<accession>A0A9N8WAM8</accession>
<dbReference type="OrthoDB" id="2413847at2759"/>
<proteinExistence type="predicted"/>
<dbReference type="EMBL" id="CAJVQA010000611">
    <property type="protein sequence ID" value="CAG8482644.1"/>
    <property type="molecule type" value="Genomic_DNA"/>
</dbReference>
<protein>
    <submittedName>
        <fullName evidence="3">12395_t:CDS:1</fullName>
    </submittedName>
</protein>
<keyword evidence="2" id="KW-1133">Transmembrane helix</keyword>
<keyword evidence="4" id="KW-1185">Reference proteome</keyword>
<keyword evidence="2" id="KW-0472">Membrane</keyword>
<evidence type="ECO:0000256" key="1">
    <source>
        <dbReference type="SAM" id="MobiDB-lite"/>
    </source>
</evidence>
<dbReference type="AlphaFoldDB" id="A0A9N8WAM8"/>
<reference evidence="3" key="1">
    <citation type="submission" date="2021-06" db="EMBL/GenBank/DDBJ databases">
        <authorList>
            <person name="Kallberg Y."/>
            <person name="Tangrot J."/>
            <person name="Rosling A."/>
        </authorList>
    </citation>
    <scope>NUCLEOTIDE SEQUENCE</scope>
    <source>
        <strain evidence="3">FL966</strain>
    </source>
</reference>
<name>A0A9N8WAM8_9GLOM</name>
<sequence>MNRQHKLQLLSFLLVPSFIFTFVCPVLVILICYLQTDKKKYKSVRGDGNGILLKRRRSQQQKLSSKQVESNMASSFVARLFGDQIPNQHNPKNEPKKQRQNDSKKIVDSQLLTA</sequence>
<feature type="compositionally biased region" description="Basic and acidic residues" evidence="1">
    <location>
        <begin position="91"/>
        <end position="107"/>
    </location>
</feature>
<evidence type="ECO:0000256" key="2">
    <source>
        <dbReference type="SAM" id="Phobius"/>
    </source>
</evidence>
<gene>
    <name evidence="3" type="ORF">CPELLU_LOCUS1594</name>
</gene>
<feature type="transmembrane region" description="Helical" evidence="2">
    <location>
        <begin position="12"/>
        <end position="34"/>
    </location>
</feature>
<comment type="caution">
    <text evidence="3">The sequence shown here is derived from an EMBL/GenBank/DDBJ whole genome shotgun (WGS) entry which is preliminary data.</text>
</comment>
<keyword evidence="2" id="KW-0812">Transmembrane</keyword>
<evidence type="ECO:0000313" key="3">
    <source>
        <dbReference type="EMBL" id="CAG8482644.1"/>
    </source>
</evidence>
<feature type="region of interest" description="Disordered" evidence="1">
    <location>
        <begin position="83"/>
        <end position="114"/>
    </location>
</feature>
<evidence type="ECO:0000313" key="4">
    <source>
        <dbReference type="Proteomes" id="UP000789759"/>
    </source>
</evidence>
<organism evidence="3 4">
    <name type="scientific">Cetraspora pellucida</name>
    <dbReference type="NCBI Taxonomy" id="1433469"/>
    <lineage>
        <taxon>Eukaryota</taxon>
        <taxon>Fungi</taxon>
        <taxon>Fungi incertae sedis</taxon>
        <taxon>Mucoromycota</taxon>
        <taxon>Glomeromycotina</taxon>
        <taxon>Glomeromycetes</taxon>
        <taxon>Diversisporales</taxon>
        <taxon>Gigasporaceae</taxon>
        <taxon>Cetraspora</taxon>
    </lineage>
</organism>
<dbReference type="Proteomes" id="UP000789759">
    <property type="component" value="Unassembled WGS sequence"/>
</dbReference>